<dbReference type="InterPro" id="IPR007701">
    <property type="entry name" value="Interferon-rel_develop_reg_N"/>
</dbReference>
<comment type="caution">
    <text evidence="3">The sequence shown here is derived from an EMBL/GenBank/DDBJ whole genome shotgun (WGS) entry which is preliminary data.</text>
</comment>
<comment type="similarity">
    <text evidence="1">Belongs to the IFRD family.</text>
</comment>
<evidence type="ECO:0000256" key="1">
    <source>
        <dbReference type="ARBA" id="ARBA00008828"/>
    </source>
</evidence>
<gene>
    <name evidence="3" type="ORF">C4D60_Mb06t35290</name>
</gene>
<dbReference type="AlphaFoldDB" id="A0A4S8ISY5"/>
<evidence type="ECO:0000313" key="3">
    <source>
        <dbReference type="EMBL" id="THU51840.1"/>
    </source>
</evidence>
<proteinExistence type="inferred from homology"/>
<feature type="domain" description="Interferon-related developmental regulator N-terminal" evidence="2">
    <location>
        <begin position="83"/>
        <end position="190"/>
    </location>
</feature>
<dbReference type="InterPro" id="IPR039777">
    <property type="entry name" value="IFRD"/>
</dbReference>
<dbReference type="Proteomes" id="UP000317650">
    <property type="component" value="Chromosome 6"/>
</dbReference>
<evidence type="ECO:0000313" key="4">
    <source>
        <dbReference type="Proteomes" id="UP000317650"/>
    </source>
</evidence>
<dbReference type="Pfam" id="PF05004">
    <property type="entry name" value="IFRD"/>
    <property type="match status" value="1"/>
</dbReference>
<keyword evidence="4" id="KW-1185">Reference proteome</keyword>
<dbReference type="InterPro" id="IPR016024">
    <property type="entry name" value="ARM-type_fold"/>
</dbReference>
<dbReference type="EMBL" id="PYDT01000009">
    <property type="protein sequence ID" value="THU51840.1"/>
    <property type="molecule type" value="Genomic_DNA"/>
</dbReference>
<reference evidence="3 4" key="1">
    <citation type="journal article" date="2019" name="Nat. Plants">
        <title>Genome sequencing of Musa balbisiana reveals subgenome evolution and function divergence in polyploid bananas.</title>
        <authorList>
            <person name="Yao X."/>
        </authorList>
    </citation>
    <scope>NUCLEOTIDE SEQUENCE [LARGE SCALE GENOMIC DNA]</scope>
    <source>
        <strain evidence="4">cv. DH-PKW</strain>
        <tissue evidence="3">Leaves</tissue>
    </source>
</reference>
<sequence length="373" mass="42647">MIGRPILDSLQFDLVVLIRESYFPTGRLGLKSNALKRQKDFFNKDQSRLERNELTYSEEFGGASSTAPSGYVADHNSSTNLKSIREEALQKLIVEFEKHVLNEFVQSRYITLTYRCLKLMTKFPTTEAYLACRVIGLLALTVDNGNAAHEIMKESVPQLCEAFKSGSDAFKILVLQCLAIVTFVGASSPDRSILFLSTLLEKDQHSLCVAVAEAVALISEIDRINNFSEEACATSVESLKCELCAEVKKLYEECEDRIHDKEFLQNILQYFETGVFDEVIMKTSSQDVILKVSKWSQMIQMRHIKHFLQSGFSKHMKDNERLHDIFEFVEVIQGNRRVEKIFVLTSADPKERTMLRNRQRALSQMKHFSDLCL</sequence>
<dbReference type="SUPFAM" id="SSF48371">
    <property type="entry name" value="ARM repeat"/>
    <property type="match status" value="1"/>
</dbReference>
<accession>A0A4S8ISY5</accession>
<dbReference type="PANTHER" id="PTHR12354">
    <property type="entry name" value="INTERFERON-RELATED DEVELOPMENTAL REGULATOR"/>
    <property type="match status" value="1"/>
</dbReference>
<protein>
    <recommendedName>
        <fullName evidence="2">Interferon-related developmental regulator N-terminal domain-containing protein</fullName>
    </recommendedName>
</protein>
<name>A0A4S8ISY5_MUSBA</name>
<evidence type="ECO:0000259" key="2">
    <source>
        <dbReference type="Pfam" id="PF05004"/>
    </source>
</evidence>
<organism evidence="3 4">
    <name type="scientific">Musa balbisiana</name>
    <name type="common">Banana</name>
    <dbReference type="NCBI Taxonomy" id="52838"/>
    <lineage>
        <taxon>Eukaryota</taxon>
        <taxon>Viridiplantae</taxon>
        <taxon>Streptophyta</taxon>
        <taxon>Embryophyta</taxon>
        <taxon>Tracheophyta</taxon>
        <taxon>Spermatophyta</taxon>
        <taxon>Magnoliopsida</taxon>
        <taxon>Liliopsida</taxon>
        <taxon>Zingiberales</taxon>
        <taxon>Musaceae</taxon>
        <taxon>Musa</taxon>
    </lineage>
</organism>
<dbReference type="STRING" id="52838.A0A4S8ISY5"/>
<dbReference type="PANTHER" id="PTHR12354:SF1">
    <property type="entry name" value="INTERFERON-RELATED DEVELOPMENTAL REGULATOR 1"/>
    <property type="match status" value="1"/>
</dbReference>